<evidence type="ECO:0000313" key="9">
    <source>
        <dbReference type="EMBL" id="KAH9825447.1"/>
    </source>
</evidence>
<keyword evidence="3 7" id="KW-0732">Signal</keyword>
<dbReference type="Pfam" id="PF03388">
    <property type="entry name" value="Lectin_leg-like"/>
    <property type="match status" value="1"/>
</dbReference>
<evidence type="ECO:0000313" key="10">
    <source>
        <dbReference type="Proteomes" id="UP001138500"/>
    </source>
</evidence>
<dbReference type="AlphaFoldDB" id="A0A9W7SN42"/>
<keyword evidence="10" id="KW-1185">Reference proteome</keyword>
<feature type="compositionally biased region" description="Low complexity" evidence="6">
    <location>
        <begin position="244"/>
        <end position="265"/>
    </location>
</feature>
<dbReference type="PANTHER" id="PTHR12223:SF28">
    <property type="entry name" value="LECTIN, MANNOSE BINDING 1 LIKE"/>
    <property type="match status" value="1"/>
</dbReference>
<dbReference type="GO" id="GO:0000139">
    <property type="term" value="C:Golgi membrane"/>
    <property type="evidence" value="ECO:0007669"/>
    <property type="project" value="TreeGrafter"/>
</dbReference>
<evidence type="ECO:0000256" key="4">
    <source>
        <dbReference type="ARBA" id="ARBA00022989"/>
    </source>
</evidence>
<dbReference type="InterPro" id="IPR051136">
    <property type="entry name" value="Intracellular_Lectin-GPT"/>
</dbReference>
<proteinExistence type="predicted"/>
<keyword evidence="2" id="KW-0812">Transmembrane</keyword>
<dbReference type="Proteomes" id="UP001138500">
    <property type="component" value="Unassembled WGS sequence"/>
</dbReference>
<feature type="domain" description="L-type lectin-like" evidence="8">
    <location>
        <begin position="22"/>
        <end position="242"/>
    </location>
</feature>
<feature type="chain" id="PRO_5040917837" evidence="7">
    <location>
        <begin position="22"/>
        <end position="470"/>
    </location>
</feature>
<feature type="region of interest" description="Disordered" evidence="6">
    <location>
        <begin position="244"/>
        <end position="275"/>
    </location>
</feature>
<dbReference type="GO" id="GO:0030134">
    <property type="term" value="C:COPII-coated ER to Golgi transport vesicle"/>
    <property type="evidence" value="ECO:0007669"/>
    <property type="project" value="TreeGrafter"/>
</dbReference>
<dbReference type="PANTHER" id="PTHR12223">
    <property type="entry name" value="VESICULAR MANNOSE-BINDING LECTIN"/>
    <property type="match status" value="1"/>
</dbReference>
<accession>A0A9W7SN42</accession>
<name>A0A9W7SN42_9PEZI</name>
<comment type="caution">
    <text evidence="9">The sequence shown here is derived from an EMBL/GenBank/DDBJ whole genome shotgun (WGS) entry which is preliminary data.</text>
</comment>
<evidence type="ECO:0000256" key="6">
    <source>
        <dbReference type="SAM" id="MobiDB-lite"/>
    </source>
</evidence>
<dbReference type="SUPFAM" id="SSF49899">
    <property type="entry name" value="Concanavalin A-like lectins/glucanases"/>
    <property type="match status" value="1"/>
</dbReference>
<dbReference type="GO" id="GO:0006888">
    <property type="term" value="P:endoplasmic reticulum to Golgi vesicle-mediated transport"/>
    <property type="evidence" value="ECO:0007669"/>
    <property type="project" value="TreeGrafter"/>
</dbReference>
<dbReference type="PROSITE" id="PS51328">
    <property type="entry name" value="L_LECTIN_LIKE"/>
    <property type="match status" value="1"/>
</dbReference>
<evidence type="ECO:0000256" key="1">
    <source>
        <dbReference type="ARBA" id="ARBA00004479"/>
    </source>
</evidence>
<comment type="subcellular location">
    <subcellularLocation>
        <location evidence="1">Membrane</location>
        <topology evidence="1">Single-pass type I membrane protein</topology>
    </subcellularLocation>
</comment>
<evidence type="ECO:0000256" key="5">
    <source>
        <dbReference type="ARBA" id="ARBA00023136"/>
    </source>
</evidence>
<reference evidence="9 10" key="2">
    <citation type="journal article" date="2021" name="Curr. Genet.">
        <title>Genetic response to nitrogen starvation in the aggressive Eucalyptus foliar pathogen Teratosphaeria destructans.</title>
        <authorList>
            <person name="Havenga M."/>
            <person name="Wingfield B.D."/>
            <person name="Wingfield M.J."/>
            <person name="Dreyer L.L."/>
            <person name="Roets F."/>
            <person name="Aylward J."/>
        </authorList>
    </citation>
    <scope>NUCLEOTIDE SEQUENCE [LARGE SCALE GENOMIC DNA]</scope>
    <source>
        <strain evidence="9">CMW44962</strain>
    </source>
</reference>
<reference evidence="9 10" key="1">
    <citation type="journal article" date="2018" name="IMA Fungus">
        <title>IMA Genome-F 10: Nine draft genome sequences of Claviceps purpurea s.lat., including C. arundinis, C. humidiphila, and C. cf. spartinae, pseudomolecules for the pitch canker pathogen Fusarium circinatum, draft genome of Davidsoniella eucalypti, Grosmannia galeiformis, Quambalaria eucalypti, and Teratosphaeria destructans.</title>
        <authorList>
            <person name="Wingfield B.D."/>
            <person name="Liu M."/>
            <person name="Nguyen H.D."/>
            <person name="Lane F.A."/>
            <person name="Morgan S.W."/>
            <person name="De Vos L."/>
            <person name="Wilken P.M."/>
            <person name="Duong T.A."/>
            <person name="Aylward J."/>
            <person name="Coetzee M.P."/>
            <person name="Dadej K."/>
            <person name="De Beer Z.W."/>
            <person name="Findlay W."/>
            <person name="Havenga M."/>
            <person name="Kolarik M."/>
            <person name="Menzies J.G."/>
            <person name="Naidoo K."/>
            <person name="Pochopski O."/>
            <person name="Shoukouhi P."/>
            <person name="Santana Q.C."/>
            <person name="Seifert K.A."/>
            <person name="Soal N."/>
            <person name="Steenkamp E.T."/>
            <person name="Tatham C.T."/>
            <person name="van der Nest M.A."/>
            <person name="Wingfield M.J."/>
        </authorList>
    </citation>
    <scope>NUCLEOTIDE SEQUENCE [LARGE SCALE GENOMIC DNA]</scope>
    <source>
        <strain evidence="9">CMW44962</strain>
    </source>
</reference>
<evidence type="ECO:0000259" key="8">
    <source>
        <dbReference type="PROSITE" id="PS51328"/>
    </source>
</evidence>
<dbReference type="GO" id="GO:0005789">
    <property type="term" value="C:endoplasmic reticulum membrane"/>
    <property type="evidence" value="ECO:0007669"/>
    <property type="project" value="TreeGrafter"/>
</dbReference>
<dbReference type="Gene3D" id="2.60.120.200">
    <property type="match status" value="1"/>
</dbReference>
<gene>
    <name evidence="9" type="ORF">Tdes44962_MAKER04148</name>
</gene>
<keyword evidence="4" id="KW-1133">Transmembrane helix</keyword>
<sequence length="470" mass="51756">MRGVHLSQPLAWLSLAAYASAQVVLRDLSFGHDGQLSPNGRGIPGWSVSSENHQIQILSDHFILTPPIPGHAKGAAWSDATASSSEWSAEFEFRASGQDQAAGNLMETGSLNIWFVKDKHAVDRNTIYTVGKWDGLAIVLDQYGGGGGKVRGFLNDGEKDYSHSSNPAPFAFGHCDYSYRNLGRPSKIRINHQNGLTVSVDDRECFKTDKVQLPSGYSYGITAATGDNPDSFEIFKFVVYSGTPNKQQQQNQSPPPQQSQQPTLQKLDRLPGSPEMMADKNAEEIKGTDAQFEDLHNRLQGMTHQTANIFAELDSISRKIDGKLDDMQKQIIGSIPASPQTLTAGDFADLKRKVEAIERTVQQIQRDVEGKDYSEHISNLQMAVEGIRGTVSEHLPNTVKTSMSCHAILRQYFANVVYSHPWHCTSYGPLRRCHRCRAAGSGGRLCYLQAQAEQHAKKVLVDLEMGGSVL</sequence>
<dbReference type="EMBL" id="RIBY02002112">
    <property type="protein sequence ID" value="KAH9825447.1"/>
    <property type="molecule type" value="Genomic_DNA"/>
</dbReference>
<evidence type="ECO:0000256" key="2">
    <source>
        <dbReference type="ARBA" id="ARBA00022692"/>
    </source>
</evidence>
<evidence type="ECO:0000256" key="7">
    <source>
        <dbReference type="SAM" id="SignalP"/>
    </source>
</evidence>
<organism evidence="9 10">
    <name type="scientific">Teratosphaeria destructans</name>
    <dbReference type="NCBI Taxonomy" id="418781"/>
    <lineage>
        <taxon>Eukaryota</taxon>
        <taxon>Fungi</taxon>
        <taxon>Dikarya</taxon>
        <taxon>Ascomycota</taxon>
        <taxon>Pezizomycotina</taxon>
        <taxon>Dothideomycetes</taxon>
        <taxon>Dothideomycetidae</taxon>
        <taxon>Mycosphaerellales</taxon>
        <taxon>Teratosphaeriaceae</taxon>
        <taxon>Teratosphaeria</taxon>
    </lineage>
</organism>
<protein>
    <submittedName>
        <fullName evidence="9">Legume-like lectin family</fullName>
    </submittedName>
</protein>
<dbReference type="InterPro" id="IPR005052">
    <property type="entry name" value="Lectin_leg"/>
</dbReference>
<dbReference type="GO" id="GO:0005537">
    <property type="term" value="F:D-mannose binding"/>
    <property type="evidence" value="ECO:0007669"/>
    <property type="project" value="TreeGrafter"/>
</dbReference>
<dbReference type="OrthoDB" id="10265193at2759"/>
<feature type="signal peptide" evidence="7">
    <location>
        <begin position="1"/>
        <end position="21"/>
    </location>
</feature>
<dbReference type="GO" id="GO:0005793">
    <property type="term" value="C:endoplasmic reticulum-Golgi intermediate compartment"/>
    <property type="evidence" value="ECO:0007669"/>
    <property type="project" value="TreeGrafter"/>
</dbReference>
<dbReference type="InterPro" id="IPR013320">
    <property type="entry name" value="ConA-like_dom_sf"/>
</dbReference>
<keyword evidence="5" id="KW-0472">Membrane</keyword>
<evidence type="ECO:0000256" key="3">
    <source>
        <dbReference type="ARBA" id="ARBA00022729"/>
    </source>
</evidence>